<dbReference type="InterPro" id="IPR013783">
    <property type="entry name" value="Ig-like_fold"/>
</dbReference>
<dbReference type="InterPro" id="IPR013106">
    <property type="entry name" value="Ig_V-set"/>
</dbReference>
<dbReference type="SMART" id="SM00409">
    <property type="entry name" value="IG"/>
    <property type="match status" value="1"/>
</dbReference>
<keyword evidence="5" id="KW-0812">Transmembrane</keyword>
<keyword evidence="5" id="KW-0472">Membrane</keyword>
<evidence type="ECO:0000256" key="4">
    <source>
        <dbReference type="SAM" id="MobiDB-lite"/>
    </source>
</evidence>
<dbReference type="Gene3D" id="2.60.40.10">
    <property type="entry name" value="Immunoglobulins"/>
    <property type="match status" value="1"/>
</dbReference>
<dbReference type="Pfam" id="PF07686">
    <property type="entry name" value="V-set"/>
    <property type="match status" value="1"/>
</dbReference>
<evidence type="ECO:0000256" key="6">
    <source>
        <dbReference type="SAM" id="SignalP"/>
    </source>
</evidence>
<feature type="chain" id="PRO_5025471969" evidence="6">
    <location>
        <begin position="23"/>
        <end position="306"/>
    </location>
</feature>
<dbReference type="FunFam" id="2.60.40.10:FF:001953">
    <property type="entry name" value="V-set and transmembrane domain containing 4b"/>
    <property type="match status" value="1"/>
</dbReference>
<protein>
    <submittedName>
        <fullName evidence="8">V-set and transmembrane domain containing 4</fullName>
    </submittedName>
</protein>
<dbReference type="Proteomes" id="UP000472265">
    <property type="component" value="Chromosome 20"/>
</dbReference>
<evidence type="ECO:0000256" key="5">
    <source>
        <dbReference type="SAM" id="Phobius"/>
    </source>
</evidence>
<dbReference type="PROSITE" id="PS50835">
    <property type="entry name" value="IG_LIKE"/>
    <property type="match status" value="1"/>
</dbReference>
<keyword evidence="2" id="KW-1015">Disulfide bond</keyword>
<feature type="transmembrane region" description="Helical" evidence="5">
    <location>
        <begin position="177"/>
        <end position="200"/>
    </location>
</feature>
<reference evidence="8" key="2">
    <citation type="submission" date="2025-08" db="UniProtKB">
        <authorList>
            <consortium name="Ensembl"/>
        </authorList>
    </citation>
    <scope>IDENTIFICATION</scope>
</reference>
<dbReference type="InterPro" id="IPR051102">
    <property type="entry name" value="IgSF_V-set/TM_domain"/>
</dbReference>
<evidence type="ECO:0000259" key="7">
    <source>
        <dbReference type="PROSITE" id="PS50835"/>
    </source>
</evidence>
<dbReference type="Ensembl" id="ENSSAUT00010062988.1">
    <property type="protein sequence ID" value="ENSSAUP00010060055.1"/>
    <property type="gene ID" value="ENSSAUG00010024370.1"/>
</dbReference>
<dbReference type="InterPro" id="IPR007110">
    <property type="entry name" value="Ig-like_dom"/>
</dbReference>
<dbReference type="GO" id="GO:0016020">
    <property type="term" value="C:membrane"/>
    <property type="evidence" value="ECO:0007669"/>
    <property type="project" value="TreeGrafter"/>
</dbReference>
<feature type="region of interest" description="Disordered" evidence="4">
    <location>
        <begin position="235"/>
        <end position="265"/>
    </location>
</feature>
<dbReference type="InterPro" id="IPR003599">
    <property type="entry name" value="Ig_sub"/>
</dbReference>
<reference evidence="8" key="1">
    <citation type="submission" date="2021-04" db="EMBL/GenBank/DDBJ databases">
        <authorList>
            <consortium name="Wellcome Sanger Institute Data Sharing"/>
        </authorList>
    </citation>
    <scope>NUCLEOTIDE SEQUENCE [LARGE SCALE GENOMIC DNA]</scope>
</reference>
<evidence type="ECO:0000313" key="9">
    <source>
        <dbReference type="Proteomes" id="UP000472265"/>
    </source>
</evidence>
<gene>
    <name evidence="8" type="primary">VSTM4</name>
    <name evidence="8" type="synonym">vstm4b</name>
</gene>
<proteinExistence type="predicted"/>
<dbReference type="GeneTree" id="ENSGT00390000008566"/>
<dbReference type="SUPFAM" id="SSF48726">
    <property type="entry name" value="Immunoglobulin"/>
    <property type="match status" value="1"/>
</dbReference>
<keyword evidence="3" id="KW-0393">Immunoglobulin domain</keyword>
<evidence type="ECO:0000313" key="8">
    <source>
        <dbReference type="Ensembl" id="ENSSAUP00010060055.1"/>
    </source>
</evidence>
<feature type="signal peptide" evidence="6">
    <location>
        <begin position="1"/>
        <end position="22"/>
    </location>
</feature>
<dbReference type="OMA" id="GDFCLAI"/>
<dbReference type="InterPro" id="IPR036179">
    <property type="entry name" value="Ig-like_dom_sf"/>
</dbReference>
<keyword evidence="9" id="KW-1185">Reference proteome</keyword>
<dbReference type="PANTHER" id="PTHR12207">
    <property type="entry name" value="V-SET AND TRANSMEMBRANE DOMAIN-CONTAINING PROTEIN"/>
    <property type="match status" value="1"/>
</dbReference>
<name>A0A671Y907_SPAAU</name>
<feature type="compositionally biased region" description="Basic residues" evidence="4">
    <location>
        <begin position="235"/>
        <end position="244"/>
    </location>
</feature>
<feature type="domain" description="Ig-like" evidence="7">
    <location>
        <begin position="23"/>
        <end position="131"/>
    </location>
</feature>
<keyword evidence="1 6" id="KW-0732">Signal</keyword>
<evidence type="ECO:0000256" key="3">
    <source>
        <dbReference type="ARBA" id="ARBA00023319"/>
    </source>
</evidence>
<reference evidence="8" key="3">
    <citation type="submission" date="2025-09" db="UniProtKB">
        <authorList>
            <consortium name="Ensembl"/>
        </authorList>
    </citation>
    <scope>IDENTIFICATION</scope>
</reference>
<dbReference type="PANTHER" id="PTHR12207:SF26">
    <property type="entry name" value="V-SET AND TRANSMEMBRANE DOMAIN-CONTAINING PROTEIN 4"/>
    <property type="match status" value="1"/>
</dbReference>
<evidence type="ECO:0000256" key="1">
    <source>
        <dbReference type="ARBA" id="ARBA00022729"/>
    </source>
</evidence>
<keyword evidence="5" id="KW-1133">Transmembrane helix</keyword>
<evidence type="ECO:0000256" key="2">
    <source>
        <dbReference type="ARBA" id="ARBA00023157"/>
    </source>
</evidence>
<accession>A0A671Y907</accession>
<sequence>MKISSVVFALLTRALLGDLCLAVNVTITPSPFTVAQEGQNITLSCVVSQRRRNAALPVVKWTFLPAGTDRPEDELLIARVNMRKARFYGNYTKSFPWPKLKLTVVKQGKIFDLLILNVSEMDRGLYMCRVQEFKKHQDRWKASSNCTAATELRVHVLPATKAKESLWSLFEDVYLCAVLICSVGLLCMCMFTVTVTCQYIQRKQRLKGEQLHQVNSLSGETVTSLVSVSPALPKKERRYRKKRSRDYQEEIPPEIPAKGKQGPLGPKIVEENLTYAELDLVRPIPDCKASCSGTVYAQILFGEEQL</sequence>
<dbReference type="AlphaFoldDB" id="A0A671Y907"/>
<organism evidence="8 9">
    <name type="scientific">Sparus aurata</name>
    <name type="common">Gilthead sea bream</name>
    <dbReference type="NCBI Taxonomy" id="8175"/>
    <lineage>
        <taxon>Eukaryota</taxon>
        <taxon>Metazoa</taxon>
        <taxon>Chordata</taxon>
        <taxon>Craniata</taxon>
        <taxon>Vertebrata</taxon>
        <taxon>Euteleostomi</taxon>
        <taxon>Actinopterygii</taxon>
        <taxon>Neopterygii</taxon>
        <taxon>Teleostei</taxon>
        <taxon>Neoteleostei</taxon>
        <taxon>Acanthomorphata</taxon>
        <taxon>Eupercaria</taxon>
        <taxon>Spariformes</taxon>
        <taxon>Sparidae</taxon>
        <taxon>Sparus</taxon>
    </lineage>
</organism>